<keyword evidence="4 7" id="KW-0496">Mitochondrion</keyword>
<dbReference type="PANTHER" id="PTHR14215">
    <property type="entry name" value="PROTEIN OF UNKNOWN FUNCTION DUF729"/>
    <property type="match status" value="1"/>
</dbReference>
<dbReference type="GO" id="GO:0005741">
    <property type="term" value="C:mitochondrial outer membrane"/>
    <property type="evidence" value="ECO:0007669"/>
    <property type="project" value="UniProtKB-SubCell"/>
</dbReference>
<name>A0A7J7ZYU3_MYOMY</name>
<dbReference type="GO" id="GO:0009060">
    <property type="term" value="P:aerobic respiration"/>
    <property type="evidence" value="ECO:0007669"/>
    <property type="project" value="UniProtKB-UniRule"/>
</dbReference>
<comment type="subcellular location">
    <subcellularLocation>
        <location evidence="1">Mitochondrion outer membrane</location>
        <topology evidence="1">Peripheral membrane protein</topology>
        <orientation evidence="1">Cytoplasmic side</orientation>
    </subcellularLocation>
</comment>
<evidence type="ECO:0000313" key="9">
    <source>
        <dbReference type="Proteomes" id="UP000527355"/>
    </source>
</evidence>
<evidence type="ECO:0000256" key="4">
    <source>
        <dbReference type="ARBA" id="ARBA00023128"/>
    </source>
</evidence>
<organism evidence="8 9">
    <name type="scientific">Myotis myotis</name>
    <name type="common">Greater mouse-eared bat</name>
    <name type="synonym">Vespertilio myotis</name>
    <dbReference type="NCBI Taxonomy" id="51298"/>
    <lineage>
        <taxon>Eukaryota</taxon>
        <taxon>Metazoa</taxon>
        <taxon>Chordata</taxon>
        <taxon>Craniata</taxon>
        <taxon>Vertebrata</taxon>
        <taxon>Euteleostomi</taxon>
        <taxon>Mammalia</taxon>
        <taxon>Eutheria</taxon>
        <taxon>Laurasiatheria</taxon>
        <taxon>Chiroptera</taxon>
        <taxon>Yangochiroptera</taxon>
        <taxon>Vespertilionidae</taxon>
        <taxon>Myotis</taxon>
    </lineage>
</organism>
<evidence type="ECO:0000256" key="5">
    <source>
        <dbReference type="ARBA" id="ARBA00023136"/>
    </source>
</evidence>
<protein>
    <recommendedName>
        <fullName evidence="7">Mitochondrial fission regulator</fullName>
    </recommendedName>
</protein>
<dbReference type="Pfam" id="PF05308">
    <property type="entry name" value="Mito_fiss_reg"/>
    <property type="match status" value="1"/>
</dbReference>
<keyword evidence="5" id="KW-0472">Membrane</keyword>
<dbReference type="AlphaFoldDB" id="A0A7J7ZYU3"/>
<keyword evidence="9" id="KW-1185">Reference proteome</keyword>
<dbReference type="PANTHER" id="PTHR14215:SF3">
    <property type="entry name" value="MITOCHONDRIAL FISSION REGULATOR 1-LIKE"/>
    <property type="match status" value="1"/>
</dbReference>
<comment type="function">
    <text evidence="7">Plays a role in mitochondrial aerobic respiration. Regulates mitochondrial organization and fission.</text>
</comment>
<evidence type="ECO:0000256" key="7">
    <source>
        <dbReference type="RuleBase" id="RU369053"/>
    </source>
</evidence>
<comment type="caution">
    <text evidence="8">The sequence shown here is derived from an EMBL/GenBank/DDBJ whole genome shotgun (WGS) entry which is preliminary data.</text>
</comment>
<evidence type="ECO:0000256" key="1">
    <source>
        <dbReference type="ARBA" id="ARBA00004570"/>
    </source>
</evidence>
<dbReference type="VEuPathDB" id="HostDB:GeneID_118675001"/>
<accession>A0A7J7ZYU3</accession>
<dbReference type="EMBL" id="JABWUV010000002">
    <property type="protein sequence ID" value="KAF6379452.1"/>
    <property type="molecule type" value="Genomic_DNA"/>
</dbReference>
<evidence type="ECO:0000256" key="2">
    <source>
        <dbReference type="ARBA" id="ARBA00005807"/>
    </source>
</evidence>
<reference evidence="8 9" key="1">
    <citation type="journal article" date="2020" name="Nature">
        <title>Six reference-quality genomes reveal evolution of bat adaptations.</title>
        <authorList>
            <person name="Jebb D."/>
            <person name="Huang Z."/>
            <person name="Pippel M."/>
            <person name="Hughes G.M."/>
            <person name="Lavrichenko K."/>
            <person name="Devanna P."/>
            <person name="Winkler S."/>
            <person name="Jermiin L.S."/>
            <person name="Skirmuntt E.C."/>
            <person name="Katzourakis A."/>
            <person name="Burkitt-Gray L."/>
            <person name="Ray D.A."/>
            <person name="Sullivan K.A.M."/>
            <person name="Roscito J.G."/>
            <person name="Kirilenko B.M."/>
            <person name="Davalos L.M."/>
            <person name="Corthals A.P."/>
            <person name="Power M.L."/>
            <person name="Jones G."/>
            <person name="Ransome R.D."/>
            <person name="Dechmann D.K.N."/>
            <person name="Locatelli A.G."/>
            <person name="Puechmaille S.J."/>
            <person name="Fedrigo O."/>
            <person name="Jarvis E.D."/>
            <person name="Hiller M."/>
            <person name="Vernes S.C."/>
            <person name="Myers E.W."/>
            <person name="Teeling E.C."/>
        </authorList>
    </citation>
    <scope>NUCLEOTIDE SEQUENCE [LARGE SCALE GENOMIC DNA]</scope>
    <source>
        <strain evidence="8">MMyoMyo1</strain>
        <tissue evidence="8">Flight muscle</tissue>
    </source>
</reference>
<sequence length="309" mass="34035">MILHPANSSGLYWTLPAGTVPWQQQTIPIWQNKPHGAARSVVRRIGTNLPLKPCPRASFETLPNVSDLCLRDVPPVPTLADIAWIAADEEETYARVRSDTRPLRHTWKPSPLIVMQRNASVPNLRGSEERLLALKKPALPALSRTTELQDELSHLRSQIAKIVAADTASASLTPDFLSPGSSNVSSPLPCFGSSFHSTTSFVISDITEETEVEVPELPSVPLLCSASPECCKPEHKATCSSSEEDDCVSLSKASSFADMMGILKDFHRMKQSQDLNRSLLKEEDPAVLISEVLRRKFALKEEDFSRKGN</sequence>
<evidence type="ECO:0000256" key="3">
    <source>
        <dbReference type="ARBA" id="ARBA00022787"/>
    </source>
</evidence>
<gene>
    <name evidence="8" type="ORF">mMyoMyo1_013437</name>
</gene>
<evidence type="ECO:0000256" key="6">
    <source>
        <dbReference type="ARBA" id="ARBA00044937"/>
    </source>
</evidence>
<keyword evidence="3" id="KW-1000">Mitochondrion outer membrane</keyword>
<dbReference type="InterPro" id="IPR007972">
    <property type="entry name" value="Mtfr1"/>
</dbReference>
<proteinExistence type="inferred from homology"/>
<dbReference type="GO" id="GO:0000266">
    <property type="term" value="P:mitochondrial fission"/>
    <property type="evidence" value="ECO:0007669"/>
    <property type="project" value="UniProtKB-UniRule"/>
</dbReference>
<comment type="similarity">
    <text evidence="2 7">Belongs to the MTFR1 family.</text>
</comment>
<evidence type="ECO:0000313" key="8">
    <source>
        <dbReference type="EMBL" id="KAF6379452.1"/>
    </source>
</evidence>
<dbReference type="Proteomes" id="UP000527355">
    <property type="component" value="Unassembled WGS sequence"/>
</dbReference>
<comment type="function">
    <text evidence="6">Mitochondrial protein required for adaptation of miochondrial dynamics to metabolic changes. Regulates mitochondrial morphology at steady state and mediates AMPK-dependent stress-induced mitochondrial fragmentation via the control of OPA1 levels.</text>
</comment>